<gene>
    <name evidence="3" type="ORF">C449_09119</name>
</gene>
<dbReference type="Proteomes" id="UP000011669">
    <property type="component" value="Unassembled WGS sequence"/>
</dbReference>
<dbReference type="RefSeq" id="WP_006077677.1">
    <property type="nucleotide sequence ID" value="NZ_AOMD01000021.1"/>
</dbReference>
<keyword evidence="4" id="KW-1185">Reference proteome</keyword>
<dbReference type="AlphaFoldDB" id="M0MGE0"/>
<dbReference type="PATRIC" id="fig|1227455.4.peg.1869"/>
<reference evidence="3 4" key="1">
    <citation type="journal article" date="2014" name="PLoS Genet.">
        <title>Phylogenetically driven sequencing of extremely halophilic archaea reveals strategies for static and dynamic osmo-response.</title>
        <authorList>
            <person name="Becker E.A."/>
            <person name="Seitzer P.M."/>
            <person name="Tritt A."/>
            <person name="Larsen D."/>
            <person name="Krusor M."/>
            <person name="Yao A.I."/>
            <person name="Wu D."/>
            <person name="Madern D."/>
            <person name="Eisen J.A."/>
            <person name="Darling A.E."/>
            <person name="Facciotti M.T."/>
        </authorList>
    </citation>
    <scope>NUCLEOTIDE SEQUENCE [LARGE SCALE GENOMIC DNA]</scope>
    <source>
        <strain evidence="3 4">DSM 5350</strain>
    </source>
</reference>
<protein>
    <submittedName>
        <fullName evidence="3">Sulfatase</fullName>
    </submittedName>
</protein>
<name>M0MGE0_9EURY</name>
<dbReference type="GO" id="GO:0004065">
    <property type="term" value="F:arylsulfatase activity"/>
    <property type="evidence" value="ECO:0007669"/>
    <property type="project" value="TreeGrafter"/>
</dbReference>
<dbReference type="PANTHER" id="PTHR42693">
    <property type="entry name" value="ARYLSULFATASE FAMILY MEMBER"/>
    <property type="match status" value="1"/>
</dbReference>
<dbReference type="Gene3D" id="3.40.720.10">
    <property type="entry name" value="Alkaline Phosphatase, subunit A"/>
    <property type="match status" value="1"/>
</dbReference>
<sequence length="470" mass="53008">MADNVVLIVLDTVRKDYFEEFAPRLQSLADVSFEQCRSASSTSVPSHASIITGELPHQNGIHSFNPDYTGLTRSDTFLGDLPDHRLLGVSANTFAGSPFGFDRLFDAFTDVSWTRRLSEGMDVKEYAMMTDSDGVQFYTDFLATALRRDHTLATLMNAGLAQLDMLFSHLPLARLLDDGAATALETARRTVDESTEPFFLFCNLMEAHTPHQNTRGYDRSLHDVPNGWSSTNDLDQWDITLHGSTGHETDIDRFRGLYGASIDYLDRQVAAFIEDVRENTRGETRFVVTADHGENLGFAADEGLFGHKSSLTESLLHVPLCIVNPPDGYDEHERRYFSHLELGTLIAGLARGETPDVFADRIPAELVGTTNVPDMPNEERTFWERAIRCVYDGETKVVWDSLGERAAYSLDHSRPCWQERRDGDVTIPKWEAQFFDEEIGTYKRRVDATADVYAEVDEFTLERLETLGYR</sequence>
<feature type="domain" description="Sulfatase N-terminal" evidence="2">
    <location>
        <begin position="4"/>
        <end position="350"/>
    </location>
</feature>
<evidence type="ECO:0000256" key="1">
    <source>
        <dbReference type="ARBA" id="ARBA00008779"/>
    </source>
</evidence>
<proteinExistence type="inferred from homology"/>
<dbReference type="InterPro" id="IPR050738">
    <property type="entry name" value="Sulfatase"/>
</dbReference>
<dbReference type="EMBL" id="AOMD01000021">
    <property type="protein sequence ID" value="EMA44807.1"/>
    <property type="molecule type" value="Genomic_DNA"/>
</dbReference>
<comment type="similarity">
    <text evidence="1">Belongs to the sulfatase family.</text>
</comment>
<comment type="caution">
    <text evidence="3">The sequence shown here is derived from an EMBL/GenBank/DDBJ whole genome shotgun (WGS) entry which is preliminary data.</text>
</comment>
<dbReference type="InterPro" id="IPR017850">
    <property type="entry name" value="Alkaline_phosphatase_core_sf"/>
</dbReference>
<dbReference type="SUPFAM" id="SSF53649">
    <property type="entry name" value="Alkaline phosphatase-like"/>
    <property type="match status" value="1"/>
</dbReference>
<dbReference type="PANTHER" id="PTHR42693:SF33">
    <property type="entry name" value="ARYLSULFATASE"/>
    <property type="match status" value="1"/>
</dbReference>
<organism evidence="3 4">
    <name type="scientific">Halococcus saccharolyticus DSM 5350</name>
    <dbReference type="NCBI Taxonomy" id="1227455"/>
    <lineage>
        <taxon>Archaea</taxon>
        <taxon>Methanobacteriati</taxon>
        <taxon>Methanobacteriota</taxon>
        <taxon>Stenosarchaea group</taxon>
        <taxon>Halobacteria</taxon>
        <taxon>Halobacteriales</taxon>
        <taxon>Halococcaceae</taxon>
        <taxon>Halococcus</taxon>
    </lineage>
</organism>
<evidence type="ECO:0000313" key="4">
    <source>
        <dbReference type="Proteomes" id="UP000011669"/>
    </source>
</evidence>
<dbReference type="Pfam" id="PF00884">
    <property type="entry name" value="Sulfatase"/>
    <property type="match status" value="1"/>
</dbReference>
<dbReference type="InParanoid" id="M0MGE0"/>
<dbReference type="OrthoDB" id="102174at2157"/>
<evidence type="ECO:0000313" key="3">
    <source>
        <dbReference type="EMBL" id="EMA44807.1"/>
    </source>
</evidence>
<accession>M0MGE0</accession>
<dbReference type="STRING" id="1227455.C449_09119"/>
<dbReference type="InterPro" id="IPR000917">
    <property type="entry name" value="Sulfatase_N"/>
</dbReference>
<evidence type="ECO:0000259" key="2">
    <source>
        <dbReference type="Pfam" id="PF00884"/>
    </source>
</evidence>